<reference evidence="7" key="1">
    <citation type="submission" date="2018-06" db="EMBL/GenBank/DDBJ databases">
        <title>Genome assembly of Danube salmon.</title>
        <authorList>
            <person name="Macqueen D.J."/>
            <person name="Gundappa M.K."/>
        </authorList>
    </citation>
    <scope>NUCLEOTIDE SEQUENCE [LARGE SCALE GENOMIC DNA]</scope>
</reference>
<proteinExistence type="inferred from homology"/>
<evidence type="ECO:0000313" key="6">
    <source>
        <dbReference type="Ensembl" id="ENSHHUP00000003441.1"/>
    </source>
</evidence>
<dbReference type="InterPro" id="IPR005417">
    <property type="entry name" value="ZO"/>
</dbReference>
<evidence type="ECO:0000313" key="7">
    <source>
        <dbReference type="Proteomes" id="UP000314982"/>
    </source>
</evidence>
<feature type="region of interest" description="Disordered" evidence="5">
    <location>
        <begin position="153"/>
        <end position="185"/>
    </location>
</feature>
<evidence type="ECO:0000256" key="3">
    <source>
        <dbReference type="ARBA" id="ARBA00022737"/>
    </source>
</evidence>
<sequence>MSYLSAMSADYLSMDSRLASDYDDTADEGGAYTDNELDNESADQLPVSAISRSSEPVLAEEILRRCSPDIRGGVRRVCSREVPDPPKVKLVFRDEVVHPRGVVGAYDPPPSRGYDSHSSSPASNDPPPLPRSLNSFGKAKPLALQPPVALKPFYNTQDTTSSTAPVTVAPMGPEEPEENPEDPSLKSFLGKVKAFEKMDHFARAQRMLELQEAQNARLEIAQKHPDIYAVPLKTQKLDHSRPQPIGSSSHPEPQTPPSKLPYSESRGFYLSDEEEEYRRQLAEHTKRGYYQVNNQKYQDTEL</sequence>
<feature type="compositionally biased region" description="Basic and acidic residues" evidence="5">
    <location>
        <begin position="276"/>
        <end position="286"/>
    </location>
</feature>
<dbReference type="GO" id="GO:0005886">
    <property type="term" value="C:plasma membrane"/>
    <property type="evidence" value="ECO:0007669"/>
    <property type="project" value="TreeGrafter"/>
</dbReference>
<dbReference type="GO" id="GO:0150105">
    <property type="term" value="P:protein localization to cell-cell junction"/>
    <property type="evidence" value="ECO:0007669"/>
    <property type="project" value="TreeGrafter"/>
</dbReference>
<comment type="subcellular location">
    <subcellularLocation>
        <location evidence="1">Membrane</location>
        <topology evidence="1">Peripheral membrane protein</topology>
    </subcellularLocation>
</comment>
<dbReference type="GO" id="GO:0090557">
    <property type="term" value="P:establishment of endothelial intestinal barrier"/>
    <property type="evidence" value="ECO:0007669"/>
    <property type="project" value="TreeGrafter"/>
</dbReference>
<dbReference type="GeneTree" id="ENSGT00940000158634"/>
<dbReference type="PANTHER" id="PTHR13865:SF26">
    <property type="entry name" value="TIGHT JUNCTION PROTEIN ZO-2"/>
    <property type="match status" value="1"/>
</dbReference>
<evidence type="ECO:0000256" key="4">
    <source>
        <dbReference type="ARBA" id="ARBA00023136"/>
    </source>
</evidence>
<evidence type="ECO:0000256" key="2">
    <source>
        <dbReference type="ARBA" id="ARBA00007014"/>
    </source>
</evidence>
<dbReference type="GO" id="GO:0045216">
    <property type="term" value="P:cell-cell junction organization"/>
    <property type="evidence" value="ECO:0007669"/>
    <property type="project" value="TreeGrafter"/>
</dbReference>
<dbReference type="STRING" id="62062.ENSHHUP00000003441"/>
<organism evidence="6 7">
    <name type="scientific">Hucho hucho</name>
    <name type="common">huchen</name>
    <dbReference type="NCBI Taxonomy" id="62062"/>
    <lineage>
        <taxon>Eukaryota</taxon>
        <taxon>Metazoa</taxon>
        <taxon>Chordata</taxon>
        <taxon>Craniata</taxon>
        <taxon>Vertebrata</taxon>
        <taxon>Euteleostomi</taxon>
        <taxon>Actinopterygii</taxon>
        <taxon>Neopterygii</taxon>
        <taxon>Teleostei</taxon>
        <taxon>Protacanthopterygii</taxon>
        <taxon>Salmoniformes</taxon>
        <taxon>Salmonidae</taxon>
        <taxon>Salmoninae</taxon>
        <taxon>Hucho</taxon>
    </lineage>
</organism>
<feature type="region of interest" description="Disordered" evidence="5">
    <location>
        <begin position="101"/>
        <end position="137"/>
    </location>
</feature>
<dbReference type="AlphaFoldDB" id="A0A4W5JUH8"/>
<dbReference type="GO" id="GO:0005923">
    <property type="term" value="C:bicellular tight junction"/>
    <property type="evidence" value="ECO:0007669"/>
    <property type="project" value="InterPro"/>
</dbReference>
<keyword evidence="4" id="KW-0472">Membrane</keyword>
<evidence type="ECO:0000256" key="5">
    <source>
        <dbReference type="SAM" id="MobiDB-lite"/>
    </source>
</evidence>
<feature type="compositionally biased region" description="Polar residues" evidence="5">
    <location>
        <begin position="291"/>
        <end position="302"/>
    </location>
</feature>
<dbReference type="GO" id="GO:0098609">
    <property type="term" value="P:cell-cell adhesion"/>
    <property type="evidence" value="ECO:0007669"/>
    <property type="project" value="TreeGrafter"/>
</dbReference>
<dbReference type="Proteomes" id="UP000314982">
    <property type="component" value="Unassembled WGS sequence"/>
</dbReference>
<keyword evidence="3" id="KW-0677">Repeat</keyword>
<reference evidence="6" key="3">
    <citation type="submission" date="2025-09" db="UniProtKB">
        <authorList>
            <consortium name="Ensembl"/>
        </authorList>
    </citation>
    <scope>IDENTIFICATION</scope>
</reference>
<feature type="region of interest" description="Disordered" evidence="5">
    <location>
        <begin position="22"/>
        <end position="43"/>
    </location>
</feature>
<dbReference type="PANTHER" id="PTHR13865">
    <property type="entry name" value="TIGHT JUNCTION PROTEIN"/>
    <property type="match status" value="1"/>
</dbReference>
<protein>
    <submittedName>
        <fullName evidence="6">Uncharacterized protein</fullName>
    </submittedName>
</protein>
<dbReference type="GO" id="GO:0050839">
    <property type="term" value="F:cell adhesion molecule binding"/>
    <property type="evidence" value="ECO:0007669"/>
    <property type="project" value="TreeGrafter"/>
</dbReference>
<feature type="compositionally biased region" description="Polar residues" evidence="5">
    <location>
        <begin position="154"/>
        <end position="165"/>
    </location>
</feature>
<keyword evidence="7" id="KW-1185">Reference proteome</keyword>
<dbReference type="GO" id="GO:1905605">
    <property type="term" value="P:positive regulation of blood-brain barrier permeability"/>
    <property type="evidence" value="ECO:0007669"/>
    <property type="project" value="TreeGrafter"/>
</dbReference>
<name>A0A4W5JUH8_9TELE</name>
<comment type="similarity">
    <text evidence="2">Belongs to the MAGUK family.</text>
</comment>
<dbReference type="Ensembl" id="ENSHHUT00000003563.1">
    <property type="protein sequence ID" value="ENSHHUP00000003441.1"/>
    <property type="gene ID" value="ENSHHUG00000002179.1"/>
</dbReference>
<dbReference type="PRINTS" id="PR01597">
    <property type="entry name" value="ZONOCCLUDNS"/>
</dbReference>
<feature type="region of interest" description="Disordered" evidence="5">
    <location>
        <begin position="230"/>
        <end position="302"/>
    </location>
</feature>
<reference evidence="6" key="2">
    <citation type="submission" date="2025-08" db="UniProtKB">
        <authorList>
            <consortium name="Ensembl"/>
        </authorList>
    </citation>
    <scope>IDENTIFICATION</scope>
</reference>
<evidence type="ECO:0000256" key="1">
    <source>
        <dbReference type="ARBA" id="ARBA00004170"/>
    </source>
</evidence>
<accession>A0A4W5JUH8</accession>